<evidence type="ECO:0000313" key="5">
    <source>
        <dbReference type="Proteomes" id="UP000027002"/>
    </source>
</evidence>
<protein>
    <submittedName>
        <fullName evidence="3">Uncharacterized protein</fullName>
    </submittedName>
</protein>
<feature type="transmembrane region" description="Helical" evidence="2">
    <location>
        <begin position="27"/>
        <end position="47"/>
    </location>
</feature>
<evidence type="ECO:0000313" key="4">
    <source>
        <dbReference type="EMBL" id="QUC22831.1"/>
    </source>
</evidence>
<organism evidence="3 6">
    <name type="scientific">Ustilaginoidea virens</name>
    <name type="common">Rice false smut fungus</name>
    <name type="synonym">Villosiclava virens</name>
    <dbReference type="NCBI Taxonomy" id="1159556"/>
    <lineage>
        <taxon>Eukaryota</taxon>
        <taxon>Fungi</taxon>
        <taxon>Dikarya</taxon>
        <taxon>Ascomycota</taxon>
        <taxon>Pezizomycotina</taxon>
        <taxon>Sordariomycetes</taxon>
        <taxon>Hypocreomycetidae</taxon>
        <taxon>Hypocreales</taxon>
        <taxon>Clavicipitaceae</taxon>
        <taxon>Ustilaginoidea</taxon>
    </lineage>
</organism>
<gene>
    <name evidence="4" type="ORF">UV8b_07072</name>
    <name evidence="3" type="ORF">UVI_02010320</name>
</gene>
<reference evidence="3" key="1">
    <citation type="journal article" date="2016" name="Genome Announc.">
        <title>Genome Sequence of Ustilaginoidea virens IPU010, a Rice Pathogenic Fungus Causing False Smut.</title>
        <authorList>
            <person name="Kumagai T."/>
            <person name="Ishii T."/>
            <person name="Terai G."/>
            <person name="Umemura M."/>
            <person name="Machida M."/>
            <person name="Asai K."/>
        </authorList>
    </citation>
    <scope>NUCLEOTIDE SEQUENCE [LARGE SCALE GENOMIC DNA]</scope>
    <source>
        <strain evidence="3">IPU010</strain>
    </source>
</reference>
<evidence type="ECO:0000256" key="1">
    <source>
        <dbReference type="SAM" id="MobiDB-lite"/>
    </source>
</evidence>
<reference evidence="4" key="3">
    <citation type="submission" date="2020-03" db="EMBL/GenBank/DDBJ databases">
        <title>A mixture of massive structural variations and highly conserved coding sequences in Ustilaginoidea virens genome.</title>
        <authorList>
            <person name="Zhang K."/>
            <person name="Zhao Z."/>
            <person name="Zhang Z."/>
            <person name="Li Y."/>
            <person name="Hsiang T."/>
            <person name="Sun W."/>
        </authorList>
    </citation>
    <scope>NUCLEOTIDE SEQUENCE</scope>
    <source>
        <strain evidence="4">UV-8b</strain>
    </source>
</reference>
<dbReference type="KEGG" id="uvi:66067849"/>
<dbReference type="Proteomes" id="UP000027002">
    <property type="component" value="Chromosome 5"/>
</dbReference>
<evidence type="ECO:0000256" key="2">
    <source>
        <dbReference type="SAM" id="Phobius"/>
    </source>
</evidence>
<keyword evidence="2" id="KW-1133">Transmembrane helix</keyword>
<evidence type="ECO:0000313" key="3">
    <source>
        <dbReference type="EMBL" id="GAO15368.1"/>
    </source>
</evidence>
<dbReference type="EMBL" id="CP072757">
    <property type="protein sequence ID" value="QUC22831.1"/>
    <property type="molecule type" value="Genomic_DNA"/>
</dbReference>
<keyword evidence="5" id="KW-1185">Reference proteome</keyword>
<reference evidence="6" key="2">
    <citation type="journal article" date="2016" name="Genome Announc.">
        <title>Genome sequence of Ustilaginoidea virens IPU010, a rice pathogenic fungus causing false smut.</title>
        <authorList>
            <person name="Kumagai T."/>
            <person name="Ishii T."/>
            <person name="Terai G."/>
            <person name="Umemura M."/>
            <person name="Machida M."/>
            <person name="Asai K."/>
        </authorList>
    </citation>
    <scope>NUCLEOTIDE SEQUENCE [LARGE SCALE GENOMIC DNA]</scope>
    <source>
        <strain evidence="6">IPU010</strain>
    </source>
</reference>
<dbReference type="GeneID" id="66067849"/>
<evidence type="ECO:0000313" key="6">
    <source>
        <dbReference type="Proteomes" id="UP000054053"/>
    </source>
</evidence>
<dbReference type="EMBL" id="BBTG02000004">
    <property type="protein sequence ID" value="GAO15368.1"/>
    <property type="molecule type" value="Genomic_DNA"/>
</dbReference>
<proteinExistence type="predicted"/>
<dbReference type="RefSeq" id="XP_043000504.1">
    <property type="nucleotide sequence ID" value="XM_043144569.1"/>
</dbReference>
<feature type="region of interest" description="Disordered" evidence="1">
    <location>
        <begin position="170"/>
        <end position="198"/>
    </location>
</feature>
<dbReference type="Proteomes" id="UP000054053">
    <property type="component" value="Unassembled WGS sequence"/>
</dbReference>
<accession>A0A063C6G6</accession>
<feature type="transmembrane region" description="Helical" evidence="2">
    <location>
        <begin position="142"/>
        <end position="160"/>
    </location>
</feature>
<dbReference type="AlphaFoldDB" id="A0A063C6G6"/>
<keyword evidence="2" id="KW-0812">Transmembrane</keyword>
<dbReference type="HOGENOM" id="CLU_067615_0_0_1"/>
<sequence>MVRNIDPLLCHKYAQFAAHLDRWHFKVIYWTMFISNLLVLFFGSWVYTSGLKAIDRLEANAHKKTKALRTYILLSTACVVVSTVIVVMEAYILLALQFCDGEDLMSLYWSTWTMTQVGSLIAIIGIVLALLHSLRNRKHPPWALALGTPVLVIAGILHLVHDCSKKRVKKLRRPSEAAGDDGKGPPMSQANTIQNSRDDDECSEIQAELIGFTIDGGPIVKFTHPVSEMTRGQLLGRDYNGFSTFSFPRGVVRFDAEAGK</sequence>
<feature type="transmembrane region" description="Helical" evidence="2">
    <location>
        <begin position="106"/>
        <end position="130"/>
    </location>
</feature>
<name>A0A063C6G6_USTVR</name>
<keyword evidence="2" id="KW-0472">Membrane</keyword>
<feature type="transmembrane region" description="Helical" evidence="2">
    <location>
        <begin position="68"/>
        <end position="94"/>
    </location>
</feature>
<dbReference type="OrthoDB" id="3537340at2759"/>